<organism evidence="1 2">
    <name type="scientific">Colletotrichum navitas</name>
    <dbReference type="NCBI Taxonomy" id="681940"/>
    <lineage>
        <taxon>Eukaryota</taxon>
        <taxon>Fungi</taxon>
        <taxon>Dikarya</taxon>
        <taxon>Ascomycota</taxon>
        <taxon>Pezizomycotina</taxon>
        <taxon>Sordariomycetes</taxon>
        <taxon>Hypocreomycetidae</taxon>
        <taxon>Glomerellales</taxon>
        <taxon>Glomerellaceae</taxon>
        <taxon>Colletotrichum</taxon>
        <taxon>Colletotrichum graminicola species complex</taxon>
    </lineage>
</organism>
<sequence length="423" mass="47824">MPASSLLDRLNRDGFAIVPSILTEEQLTRLRDATQQATALARAGKWPNVRTLPKQFPPWPVATPEAPPEGIWGVQGMMHPDMPNSDVFIQTYFSDAVIEPTKQLLQCTDDDLVMELFNLLVRPDQDFELRWHRDDIPATATAEEEMDRLNQPAYSAQWNLALYDDNSLIVVPGSHIKARTDVERNADPYEKEIPNQLFVELKAGDIVFYNNNILHRGAYVASRERMTLHGSAGHIKGSTLRARNVLQHGLKGWVDKVDLGVLGEKERTRAENMRRMLVKMGQETGEVGYSLEGYGSFYEVSVVVLVKLMQEMREFPRTRVLGFAAGLAVCHNRAVNCVNCRSHGHGLSALSSVPVTKDPKTVSIPRTDNKKRFRRRGILERQTTSFFWNQYLVQRTRTLFQRKSIVHLKAWGKCVVGLCAADA</sequence>
<keyword evidence="1" id="KW-0560">Oxidoreductase</keyword>
<evidence type="ECO:0000313" key="1">
    <source>
        <dbReference type="EMBL" id="KAK1598347.1"/>
    </source>
</evidence>
<dbReference type="Gene3D" id="2.60.120.620">
    <property type="entry name" value="q2cbj1_9rhob like domain"/>
    <property type="match status" value="1"/>
</dbReference>
<comment type="caution">
    <text evidence="1">The sequence shown here is derived from an EMBL/GenBank/DDBJ whole genome shotgun (WGS) entry which is preliminary data.</text>
</comment>
<keyword evidence="2" id="KW-1185">Reference proteome</keyword>
<dbReference type="GeneID" id="85448984"/>
<reference evidence="1" key="1">
    <citation type="submission" date="2021-06" db="EMBL/GenBank/DDBJ databases">
        <title>Comparative genomics, transcriptomics and evolutionary studies reveal genomic signatures of adaptation to plant cell wall in hemibiotrophic fungi.</title>
        <authorList>
            <consortium name="DOE Joint Genome Institute"/>
            <person name="Baroncelli R."/>
            <person name="Diaz J.F."/>
            <person name="Benocci T."/>
            <person name="Peng M."/>
            <person name="Battaglia E."/>
            <person name="Haridas S."/>
            <person name="Andreopoulos W."/>
            <person name="Labutti K."/>
            <person name="Pangilinan J."/>
            <person name="Floch G.L."/>
            <person name="Makela M.R."/>
            <person name="Henrissat B."/>
            <person name="Grigoriev I.V."/>
            <person name="Crouch J.A."/>
            <person name="De Vries R.P."/>
            <person name="Sukno S.A."/>
            <person name="Thon M.R."/>
        </authorList>
    </citation>
    <scope>NUCLEOTIDE SEQUENCE</scope>
    <source>
        <strain evidence="1">CBS 125086</strain>
    </source>
</reference>
<keyword evidence="1" id="KW-0223">Dioxygenase</keyword>
<dbReference type="PANTHER" id="PTHR40470:SF1">
    <property type="entry name" value="PHYTANOYL-COA DIOXYGENASE FAMILY PROTEIN (AFU_ORTHOLOGUE AFUA_2G15850)"/>
    <property type="match status" value="1"/>
</dbReference>
<protein>
    <submittedName>
        <fullName evidence="1">Phytanoyl-CoA dioxygenase</fullName>
    </submittedName>
</protein>
<dbReference type="InterPro" id="IPR008775">
    <property type="entry name" value="Phytyl_CoA_dOase-like"/>
</dbReference>
<gene>
    <name evidence="1" type="ORF">LY79DRAFT_691298</name>
</gene>
<proteinExistence type="predicted"/>
<dbReference type="AlphaFoldDB" id="A0AAD8QAW7"/>
<evidence type="ECO:0000313" key="2">
    <source>
        <dbReference type="Proteomes" id="UP001230504"/>
    </source>
</evidence>
<dbReference type="GO" id="GO:0051213">
    <property type="term" value="F:dioxygenase activity"/>
    <property type="evidence" value="ECO:0007669"/>
    <property type="project" value="UniProtKB-KW"/>
</dbReference>
<dbReference type="Proteomes" id="UP001230504">
    <property type="component" value="Unassembled WGS sequence"/>
</dbReference>
<dbReference type="RefSeq" id="XP_060419052.1">
    <property type="nucleotide sequence ID" value="XM_060564744.1"/>
</dbReference>
<dbReference type="SUPFAM" id="SSF51197">
    <property type="entry name" value="Clavaminate synthase-like"/>
    <property type="match status" value="1"/>
</dbReference>
<dbReference type="PANTHER" id="PTHR40470">
    <property type="entry name" value="PHYTANOYL-COA DIOXYGENASE FAMILY PROTEIN (AFU_ORTHOLOGUE AFUA_2G15850)"/>
    <property type="match status" value="1"/>
</dbReference>
<dbReference type="EMBL" id="JAHLJV010000005">
    <property type="protein sequence ID" value="KAK1598347.1"/>
    <property type="molecule type" value="Genomic_DNA"/>
</dbReference>
<dbReference type="Pfam" id="PF05721">
    <property type="entry name" value="PhyH"/>
    <property type="match status" value="1"/>
</dbReference>
<accession>A0AAD8QAW7</accession>
<name>A0AAD8QAW7_9PEZI</name>